<organism evidence="5 6">
    <name type="scientific">Afipia carboxydohydrogena</name>
    <name type="common">Pseudomonas carboxydohydrogena</name>
    <dbReference type="NCBI Taxonomy" id="290"/>
    <lineage>
        <taxon>Bacteria</taxon>
        <taxon>Pseudomonadati</taxon>
        <taxon>Pseudomonadota</taxon>
        <taxon>Alphaproteobacteria</taxon>
        <taxon>Hyphomicrobiales</taxon>
        <taxon>Nitrobacteraceae</taxon>
        <taxon>Afipia</taxon>
    </lineage>
</organism>
<evidence type="ECO:0000313" key="6">
    <source>
        <dbReference type="Proteomes" id="UP001213907"/>
    </source>
</evidence>
<feature type="transmembrane region" description="Helical" evidence="3">
    <location>
        <begin position="62"/>
        <end position="82"/>
    </location>
</feature>
<sequence length="409" mass="44480">MEAGTVFTTVSLMIIANACVLSVVSRDLPPALQPAARSWQIGTVLIAGGCAVFAFGHPLPRPVMLVSANALMALGLTAYYAAVQQFYGERPKAWQLLPAIVTTTGVLWFSVVHPSFQIRVVIVSIAWAWLMGASIWTLLFKSADDTSLSRRILIGLFAMGVAYGFGRFVIYLLMDIDRDFAVESGTNWLNLLSPIVMTLLPVVGTTAFLLMCSDYLRRRLEVAASTDYLTALPNRRMLARSGAKRFREARLNRSGFAVAVIDIDHFKAVNDTYGHDVGDQVLVKVADILRGHSRKNDIVARSGGEEFTVLLDAAHPLTAVDAIERMRVAVARSRFTAGSIGIPVTVSAGVATCLDTDIAYEDTFRRADQALYRAKESGRNRTETATVPLIEEQGASLAPALLPDTSQKV</sequence>
<reference evidence="5 6" key="1">
    <citation type="submission" date="2022-11" db="EMBL/GenBank/DDBJ databases">
        <authorList>
            <person name="Siebert D."/>
            <person name="Busche T."/>
            <person name="Saydam E."/>
            <person name="Kalinowski J."/>
            <person name="Ruckert C."/>
            <person name="Blombach B."/>
        </authorList>
    </citation>
    <scope>NUCLEOTIDE SEQUENCE [LARGE SCALE GENOMIC DNA]</scope>
    <source>
        <strain evidence="5 6">DSM 1083</strain>
    </source>
</reference>
<comment type="catalytic activity">
    <reaction evidence="2">
        <text>2 GTP = 3',3'-c-di-GMP + 2 diphosphate</text>
        <dbReference type="Rhea" id="RHEA:24898"/>
        <dbReference type="ChEBI" id="CHEBI:33019"/>
        <dbReference type="ChEBI" id="CHEBI:37565"/>
        <dbReference type="ChEBI" id="CHEBI:58805"/>
        <dbReference type="EC" id="2.7.7.65"/>
    </reaction>
</comment>
<dbReference type="Pfam" id="PF00990">
    <property type="entry name" value="GGDEF"/>
    <property type="match status" value="1"/>
</dbReference>
<feature type="transmembrane region" description="Helical" evidence="3">
    <location>
        <begin position="94"/>
        <end position="112"/>
    </location>
</feature>
<dbReference type="SUPFAM" id="SSF55073">
    <property type="entry name" value="Nucleotide cyclase"/>
    <property type="match status" value="1"/>
</dbReference>
<protein>
    <recommendedName>
        <fullName evidence="1">diguanylate cyclase</fullName>
        <ecNumber evidence="1">2.7.7.65</ecNumber>
    </recommendedName>
</protein>
<evidence type="ECO:0000256" key="2">
    <source>
        <dbReference type="ARBA" id="ARBA00034247"/>
    </source>
</evidence>
<feature type="transmembrane region" description="Helical" evidence="3">
    <location>
        <begin position="194"/>
        <end position="212"/>
    </location>
</feature>
<dbReference type="EC" id="2.7.7.65" evidence="1"/>
<feature type="transmembrane region" description="Helical" evidence="3">
    <location>
        <begin position="118"/>
        <end position="140"/>
    </location>
</feature>
<dbReference type="PROSITE" id="PS50887">
    <property type="entry name" value="GGDEF"/>
    <property type="match status" value="1"/>
</dbReference>
<keyword evidence="3" id="KW-0472">Membrane</keyword>
<feature type="transmembrane region" description="Helical" evidence="3">
    <location>
        <begin position="152"/>
        <end position="174"/>
    </location>
</feature>
<dbReference type="InterPro" id="IPR043128">
    <property type="entry name" value="Rev_trsase/Diguanyl_cyclase"/>
</dbReference>
<accession>A0ABY8BWJ7</accession>
<keyword evidence="3" id="KW-0812">Transmembrane</keyword>
<dbReference type="InterPro" id="IPR000160">
    <property type="entry name" value="GGDEF_dom"/>
</dbReference>
<feature type="domain" description="GGDEF" evidence="4">
    <location>
        <begin position="254"/>
        <end position="387"/>
    </location>
</feature>
<gene>
    <name evidence="5" type="ORF">AFIC_001297</name>
</gene>
<dbReference type="SMART" id="SM00267">
    <property type="entry name" value="GGDEF"/>
    <property type="match status" value="1"/>
</dbReference>
<dbReference type="InterPro" id="IPR050469">
    <property type="entry name" value="Diguanylate_Cyclase"/>
</dbReference>
<dbReference type="PANTHER" id="PTHR45138">
    <property type="entry name" value="REGULATORY COMPONENTS OF SENSORY TRANSDUCTION SYSTEM"/>
    <property type="match status" value="1"/>
</dbReference>
<dbReference type="Proteomes" id="UP001213907">
    <property type="component" value="Chromosome"/>
</dbReference>
<evidence type="ECO:0000256" key="1">
    <source>
        <dbReference type="ARBA" id="ARBA00012528"/>
    </source>
</evidence>
<keyword evidence="6" id="KW-1185">Reference proteome</keyword>
<dbReference type="InterPro" id="IPR029787">
    <property type="entry name" value="Nucleotide_cyclase"/>
</dbReference>
<dbReference type="Gene3D" id="3.30.70.270">
    <property type="match status" value="1"/>
</dbReference>
<evidence type="ECO:0000256" key="3">
    <source>
        <dbReference type="SAM" id="Phobius"/>
    </source>
</evidence>
<feature type="transmembrane region" description="Helical" evidence="3">
    <location>
        <begin position="36"/>
        <end position="56"/>
    </location>
</feature>
<dbReference type="CDD" id="cd01949">
    <property type="entry name" value="GGDEF"/>
    <property type="match status" value="1"/>
</dbReference>
<dbReference type="PANTHER" id="PTHR45138:SF9">
    <property type="entry name" value="DIGUANYLATE CYCLASE DGCM-RELATED"/>
    <property type="match status" value="1"/>
</dbReference>
<name>A0ABY8BWJ7_AFICR</name>
<proteinExistence type="predicted"/>
<dbReference type="RefSeq" id="WP_275248327.1">
    <property type="nucleotide sequence ID" value="NZ_BAABDX010000001.1"/>
</dbReference>
<evidence type="ECO:0000313" key="5">
    <source>
        <dbReference type="EMBL" id="WEF52797.1"/>
    </source>
</evidence>
<dbReference type="EMBL" id="CP113162">
    <property type="protein sequence ID" value="WEF52797.1"/>
    <property type="molecule type" value="Genomic_DNA"/>
</dbReference>
<dbReference type="NCBIfam" id="TIGR00254">
    <property type="entry name" value="GGDEF"/>
    <property type="match status" value="1"/>
</dbReference>
<evidence type="ECO:0000259" key="4">
    <source>
        <dbReference type="PROSITE" id="PS50887"/>
    </source>
</evidence>
<feature type="transmembrane region" description="Helical" evidence="3">
    <location>
        <begin position="6"/>
        <end position="24"/>
    </location>
</feature>
<keyword evidence="3" id="KW-1133">Transmembrane helix</keyword>